<name>A0AAV4Y9Y3_CAEEX</name>
<evidence type="ECO:0000313" key="2">
    <source>
        <dbReference type="Proteomes" id="UP001054945"/>
    </source>
</evidence>
<comment type="caution">
    <text evidence="1">The sequence shown here is derived from an EMBL/GenBank/DDBJ whole genome shotgun (WGS) entry which is preliminary data.</text>
</comment>
<accession>A0AAV4Y9Y3</accession>
<proteinExistence type="predicted"/>
<protein>
    <submittedName>
        <fullName evidence="1">Uncharacterized protein</fullName>
    </submittedName>
</protein>
<reference evidence="1 2" key="1">
    <citation type="submission" date="2021-06" db="EMBL/GenBank/DDBJ databases">
        <title>Caerostris extrusa draft genome.</title>
        <authorList>
            <person name="Kono N."/>
            <person name="Arakawa K."/>
        </authorList>
    </citation>
    <scope>NUCLEOTIDE SEQUENCE [LARGE SCALE GENOMIC DNA]</scope>
</reference>
<dbReference type="Proteomes" id="UP001054945">
    <property type="component" value="Unassembled WGS sequence"/>
</dbReference>
<evidence type="ECO:0000313" key="1">
    <source>
        <dbReference type="EMBL" id="GIZ02766.1"/>
    </source>
</evidence>
<sequence>MFSSPYPDFFSIWTRGKLQKIRHRAIWPNVYAERSAFHNVATACRRLCSTSVTAASLMETFIADFRGVVLLDLRKSSCLYCRY</sequence>
<keyword evidence="2" id="KW-1185">Reference proteome</keyword>
<gene>
    <name evidence="1" type="ORF">CEXT_812031</name>
</gene>
<organism evidence="1 2">
    <name type="scientific">Caerostris extrusa</name>
    <name type="common">Bark spider</name>
    <name type="synonym">Caerostris bankana</name>
    <dbReference type="NCBI Taxonomy" id="172846"/>
    <lineage>
        <taxon>Eukaryota</taxon>
        <taxon>Metazoa</taxon>
        <taxon>Ecdysozoa</taxon>
        <taxon>Arthropoda</taxon>
        <taxon>Chelicerata</taxon>
        <taxon>Arachnida</taxon>
        <taxon>Araneae</taxon>
        <taxon>Araneomorphae</taxon>
        <taxon>Entelegynae</taxon>
        <taxon>Araneoidea</taxon>
        <taxon>Araneidae</taxon>
        <taxon>Caerostris</taxon>
    </lineage>
</organism>
<dbReference type="AlphaFoldDB" id="A0AAV4Y9Y3"/>
<dbReference type="EMBL" id="BPLR01018856">
    <property type="protein sequence ID" value="GIZ02766.1"/>
    <property type="molecule type" value="Genomic_DNA"/>
</dbReference>